<organism evidence="4">
    <name type="scientific">Salmonella newport</name>
    <dbReference type="NCBI Taxonomy" id="108619"/>
    <lineage>
        <taxon>Bacteria</taxon>
        <taxon>Pseudomonadati</taxon>
        <taxon>Pseudomonadota</taxon>
        <taxon>Gammaproteobacteria</taxon>
        <taxon>Enterobacterales</taxon>
        <taxon>Enterobacteriaceae</taxon>
        <taxon>Salmonella</taxon>
    </lineage>
</organism>
<reference evidence="4" key="1">
    <citation type="submission" date="2019-03" db="EMBL/GenBank/DDBJ databases">
        <authorList>
            <person name="Ashton P.M."/>
            <person name="Dallman T."/>
            <person name="Nair S."/>
            <person name="De Pinna E."/>
            <person name="Peters T."/>
            <person name="Grant K."/>
        </authorList>
    </citation>
    <scope>NUCLEOTIDE SEQUENCE [LARGE SCALE GENOMIC DNA]</scope>
    <source>
        <strain evidence="4">271153</strain>
        <strain evidence="3">500372</strain>
    </source>
</reference>
<dbReference type="Gene3D" id="1.25.40.590">
    <property type="entry name" value="Type IV / VI secretion system, DotU"/>
    <property type="match status" value="1"/>
</dbReference>
<gene>
    <name evidence="4" type="ORF">E1A34_21410</name>
    <name evidence="3" type="ORF">EVG73_24830</name>
</gene>
<keyword evidence="1" id="KW-1133">Transmembrane helix</keyword>
<feature type="transmembrane region" description="Helical" evidence="1">
    <location>
        <begin position="183"/>
        <end position="202"/>
    </location>
</feature>
<dbReference type="PANTHER" id="PTHR38033">
    <property type="entry name" value="MEMBRANE PROTEIN-RELATED"/>
    <property type="match status" value="1"/>
</dbReference>
<evidence type="ECO:0000256" key="1">
    <source>
        <dbReference type="SAM" id="Phobius"/>
    </source>
</evidence>
<dbReference type="EMBL" id="AAHWTY010000117">
    <property type="protein sequence ID" value="ECB1915560.1"/>
    <property type="molecule type" value="Genomic_DNA"/>
</dbReference>
<dbReference type="InterPro" id="IPR038522">
    <property type="entry name" value="T4/T6SS_DotU_sf"/>
</dbReference>
<dbReference type="EMBL" id="AAHYLK010000027">
    <property type="protein sequence ID" value="ECB7108586.1"/>
    <property type="molecule type" value="Genomic_DNA"/>
</dbReference>
<dbReference type="AlphaFoldDB" id="A0A5Y0RWH3"/>
<evidence type="ECO:0000313" key="4">
    <source>
        <dbReference type="EMBL" id="ECB7108586.1"/>
    </source>
</evidence>
<keyword evidence="1" id="KW-0812">Transmembrane</keyword>
<accession>A0A5Y0RWH3</accession>
<feature type="domain" description="Type IV / VI secretion system DotU" evidence="2">
    <location>
        <begin position="4"/>
        <end position="204"/>
    </location>
</feature>
<evidence type="ECO:0000259" key="2">
    <source>
        <dbReference type="Pfam" id="PF09850"/>
    </source>
</evidence>
<evidence type="ECO:0000313" key="3">
    <source>
        <dbReference type="EMBL" id="ECB1915560.1"/>
    </source>
</evidence>
<dbReference type="PANTHER" id="PTHR38033:SF1">
    <property type="entry name" value="DOTU FAMILY TYPE IV_VI SECRETION SYSTEM PROTEIN"/>
    <property type="match status" value="1"/>
</dbReference>
<comment type="caution">
    <text evidence="4">The sequence shown here is derived from an EMBL/GenBank/DDBJ whole genome shotgun (WGS) entry which is preliminary data.</text>
</comment>
<dbReference type="Proteomes" id="UP000839827">
    <property type="component" value="Unassembled WGS sequence"/>
</dbReference>
<dbReference type="Pfam" id="PF09850">
    <property type="entry name" value="DotU"/>
    <property type="match status" value="1"/>
</dbReference>
<dbReference type="InterPro" id="IPR017732">
    <property type="entry name" value="T4/T6SS_DotU"/>
</dbReference>
<name>A0A5Y0RWH3_SALNE</name>
<sequence>MTELIDCYLPVFKLVIQITSDPTSFTDYKSTRGSCISRLELAGNYAEYTDTADTEKSAARFAVIAWMDEMILRSSLSWRQNWQSELLQRKYLDITTAGERFFTDLDALPPEHVQARKVFLFCLQNGFRGRYITSDSRPELLAVIENLRRLVLPEEWLRWPNEAAVTSFCTRQFIVTTRSRHPLPLLLIIITFMYIFLFFLLYQFI</sequence>
<proteinExistence type="predicted"/>
<protein>
    <submittedName>
        <fullName evidence="4">DotU family type IV/VI secretion system protein</fullName>
    </submittedName>
</protein>
<keyword evidence="1" id="KW-0472">Membrane</keyword>